<feature type="region of interest" description="Disordered" evidence="1">
    <location>
        <begin position="47"/>
        <end position="80"/>
    </location>
</feature>
<reference evidence="2 3" key="1">
    <citation type="journal article" date="2018" name="Mol. Biol. Evol.">
        <title>Broad Genomic Sampling Reveals a Smut Pathogenic Ancestry of the Fungal Clade Ustilaginomycotina.</title>
        <authorList>
            <person name="Kijpornyongpan T."/>
            <person name="Mondo S.J."/>
            <person name="Barry K."/>
            <person name="Sandor L."/>
            <person name="Lee J."/>
            <person name="Lipzen A."/>
            <person name="Pangilinan J."/>
            <person name="LaButti K."/>
            <person name="Hainaut M."/>
            <person name="Henrissat B."/>
            <person name="Grigoriev I.V."/>
            <person name="Spatafora J.W."/>
            <person name="Aime M.C."/>
        </authorList>
    </citation>
    <scope>NUCLEOTIDE SEQUENCE [LARGE SCALE GENOMIC DNA]</scope>
    <source>
        <strain evidence="2 3">MCA 4186</strain>
    </source>
</reference>
<gene>
    <name evidence="2" type="ORF">FA09DRAFT_240047</name>
</gene>
<protein>
    <submittedName>
        <fullName evidence="2">Uncharacterized protein</fullName>
    </submittedName>
</protein>
<sequence>MSSDRRRLTCLHELRERRRTPLWLPPRSTRSGVLGCPTPLCRRAGCPSVSKGPSAPRERRAGMQADPSQRSRRHGCPRGTTLCARRSATPRAAAGSMPRPAVPLLRALQLGRLVGPWCEASAASDAAQSACVVVVAAAKTVAARRLLRRSMYGRAPPAWQEVGATRDRRHGSRRPDLARSASRGTHRTPLHARRPGEFASAAPPSHAAAPICSRTPLRFHRAPQRRPRASITLALARLRQPSCHQA</sequence>
<evidence type="ECO:0000256" key="1">
    <source>
        <dbReference type="SAM" id="MobiDB-lite"/>
    </source>
</evidence>
<dbReference type="EMBL" id="KZ819289">
    <property type="protein sequence ID" value="PWN99049.1"/>
    <property type="molecule type" value="Genomic_DNA"/>
</dbReference>
<feature type="region of interest" description="Disordered" evidence="1">
    <location>
        <begin position="159"/>
        <end position="211"/>
    </location>
</feature>
<keyword evidence="3" id="KW-1185">Reference proteome</keyword>
<name>A0A316ZBZ6_9BASI</name>
<organism evidence="2 3">
    <name type="scientific">Tilletiopsis washingtonensis</name>
    <dbReference type="NCBI Taxonomy" id="58919"/>
    <lineage>
        <taxon>Eukaryota</taxon>
        <taxon>Fungi</taxon>
        <taxon>Dikarya</taxon>
        <taxon>Basidiomycota</taxon>
        <taxon>Ustilaginomycotina</taxon>
        <taxon>Exobasidiomycetes</taxon>
        <taxon>Entylomatales</taxon>
        <taxon>Entylomatales incertae sedis</taxon>
        <taxon>Tilletiopsis</taxon>
    </lineage>
</organism>
<feature type="compositionally biased region" description="Basic residues" evidence="1">
    <location>
        <begin position="184"/>
        <end position="193"/>
    </location>
</feature>
<dbReference type="RefSeq" id="XP_025599328.1">
    <property type="nucleotide sequence ID" value="XM_025739634.1"/>
</dbReference>
<accession>A0A316ZBZ6</accession>
<dbReference type="Proteomes" id="UP000245946">
    <property type="component" value="Unassembled WGS sequence"/>
</dbReference>
<feature type="compositionally biased region" description="Low complexity" evidence="1">
    <location>
        <begin position="199"/>
        <end position="210"/>
    </location>
</feature>
<evidence type="ECO:0000313" key="3">
    <source>
        <dbReference type="Proteomes" id="UP000245946"/>
    </source>
</evidence>
<evidence type="ECO:0000313" key="2">
    <source>
        <dbReference type="EMBL" id="PWN99049.1"/>
    </source>
</evidence>
<dbReference type="GeneID" id="37267180"/>
<proteinExistence type="predicted"/>
<dbReference type="AlphaFoldDB" id="A0A316ZBZ6"/>